<feature type="chain" id="PRO_5024329991" evidence="1">
    <location>
        <begin position="24"/>
        <end position="276"/>
    </location>
</feature>
<evidence type="ECO:0000313" key="3">
    <source>
        <dbReference type="Proteomes" id="UP000391834"/>
    </source>
</evidence>
<dbReference type="Proteomes" id="UP000391834">
    <property type="component" value="Unassembled WGS sequence"/>
</dbReference>
<accession>A0A5M4AXA1</accession>
<keyword evidence="3" id="KW-1185">Reference proteome</keyword>
<sequence>MRKSIIKSIAMLALMFVSIGAWAQSGTTPYAGSTHTYTVTMEDVGNTATWSILDNGGTALSVGSDYTITATKAAGPGSGVATAVITFSNSLTAGNYSLRFTEAGTCSTVRELPITISSNTFYLTADADFNECHDLSGTVLGANPGVSSTTIDFTINLNKDAGWDISSGTWSFDYDLSFANANYSVVSETLIATGQADTDLGTGNTVTGVSVVGTANTATVRLVVEGDVNTADDITLTISNGKVVVGTTTVPDNGTGNKAQKISIEALPNTSAITAD</sequence>
<evidence type="ECO:0000256" key="1">
    <source>
        <dbReference type="SAM" id="SignalP"/>
    </source>
</evidence>
<dbReference type="RefSeq" id="WP_025865110.1">
    <property type="nucleotide sequence ID" value="NZ_BLAX01000001.1"/>
</dbReference>
<proteinExistence type="predicted"/>
<feature type="signal peptide" evidence="1">
    <location>
        <begin position="1"/>
        <end position="23"/>
    </location>
</feature>
<organism evidence="2 3">
    <name type="scientific">Prolixibacter bellariivorans</name>
    <dbReference type="NCBI Taxonomy" id="314319"/>
    <lineage>
        <taxon>Bacteria</taxon>
        <taxon>Pseudomonadati</taxon>
        <taxon>Bacteroidota</taxon>
        <taxon>Bacteroidia</taxon>
        <taxon>Marinilabiliales</taxon>
        <taxon>Prolixibacteraceae</taxon>
        <taxon>Prolixibacter</taxon>
    </lineage>
</organism>
<protein>
    <submittedName>
        <fullName evidence="2">Uncharacterized protein</fullName>
    </submittedName>
</protein>
<dbReference type="OrthoDB" id="1117211at2"/>
<dbReference type="EMBL" id="BLAX01000001">
    <property type="protein sequence ID" value="GET32539.1"/>
    <property type="molecule type" value="Genomic_DNA"/>
</dbReference>
<comment type="caution">
    <text evidence="2">The sequence shown here is derived from an EMBL/GenBank/DDBJ whole genome shotgun (WGS) entry which is preliminary data.</text>
</comment>
<gene>
    <name evidence="2" type="ORF">PbJCM13498_14020</name>
</gene>
<dbReference type="AlphaFoldDB" id="A0A5M4AXA1"/>
<keyword evidence="1" id="KW-0732">Signal</keyword>
<name>A0A5M4AXA1_9BACT</name>
<reference evidence="2 3" key="1">
    <citation type="submission" date="2019-10" db="EMBL/GenBank/DDBJ databases">
        <title>Prolixibacter strains distinguished by the presence of nitrate reductase genes were adept at nitrate-dependent anaerobic corrosion of metallic iron and carbon steel.</title>
        <authorList>
            <person name="Iino T."/>
            <person name="Shono N."/>
            <person name="Ito K."/>
            <person name="Nakamura R."/>
            <person name="Sueoka K."/>
            <person name="Harayama S."/>
            <person name="Ohkuma M."/>
        </authorList>
    </citation>
    <scope>NUCLEOTIDE SEQUENCE [LARGE SCALE GENOMIC DNA]</scope>
    <source>
        <strain evidence="2 3">JCM 13498</strain>
    </source>
</reference>
<evidence type="ECO:0000313" key="2">
    <source>
        <dbReference type="EMBL" id="GET32539.1"/>
    </source>
</evidence>